<dbReference type="AlphaFoldDB" id="A0A2P2NU54"/>
<organism evidence="1">
    <name type="scientific">Rhizophora mucronata</name>
    <name type="common">Asiatic mangrove</name>
    <dbReference type="NCBI Taxonomy" id="61149"/>
    <lineage>
        <taxon>Eukaryota</taxon>
        <taxon>Viridiplantae</taxon>
        <taxon>Streptophyta</taxon>
        <taxon>Embryophyta</taxon>
        <taxon>Tracheophyta</taxon>
        <taxon>Spermatophyta</taxon>
        <taxon>Magnoliopsida</taxon>
        <taxon>eudicotyledons</taxon>
        <taxon>Gunneridae</taxon>
        <taxon>Pentapetalae</taxon>
        <taxon>rosids</taxon>
        <taxon>fabids</taxon>
        <taxon>Malpighiales</taxon>
        <taxon>Rhizophoraceae</taxon>
        <taxon>Rhizophora</taxon>
    </lineage>
</organism>
<proteinExistence type="predicted"/>
<sequence length="44" mass="5155">MINVISIYALQLGWYEAKKKRLSLNHAKMSLPQLVSNQSYTFIR</sequence>
<evidence type="ECO:0000313" key="1">
    <source>
        <dbReference type="EMBL" id="MBX46057.1"/>
    </source>
</evidence>
<accession>A0A2P2NU54</accession>
<name>A0A2P2NU54_RHIMU</name>
<dbReference type="EMBL" id="GGEC01065573">
    <property type="protein sequence ID" value="MBX46057.1"/>
    <property type="molecule type" value="Transcribed_RNA"/>
</dbReference>
<protein>
    <submittedName>
        <fullName evidence="1">Uncharacterized protein</fullName>
    </submittedName>
</protein>
<reference evidence="1" key="1">
    <citation type="submission" date="2018-02" db="EMBL/GenBank/DDBJ databases">
        <title>Rhizophora mucronata_Transcriptome.</title>
        <authorList>
            <person name="Meera S.P."/>
            <person name="Sreeshan A."/>
            <person name="Augustine A."/>
        </authorList>
    </citation>
    <scope>NUCLEOTIDE SEQUENCE</scope>
    <source>
        <tissue evidence="1">Leaf</tissue>
    </source>
</reference>